<dbReference type="SUPFAM" id="SSF56112">
    <property type="entry name" value="Protein kinase-like (PK-like)"/>
    <property type="match status" value="1"/>
</dbReference>
<dbReference type="GO" id="GO:0004674">
    <property type="term" value="F:protein serine/threonine kinase activity"/>
    <property type="evidence" value="ECO:0007669"/>
    <property type="project" value="InterPro"/>
</dbReference>
<feature type="binding site" evidence="3">
    <location>
        <position position="257"/>
    </location>
    <ligand>
        <name>ATP</name>
        <dbReference type="ChEBI" id="CHEBI:30616"/>
    </ligand>
</feature>
<dbReference type="PROSITE" id="PS50011">
    <property type="entry name" value="PROTEIN_KINASE_DOM"/>
    <property type="match status" value="1"/>
</dbReference>
<keyword evidence="4" id="KW-0732">Signal</keyword>
<evidence type="ECO:0000313" key="6">
    <source>
        <dbReference type="EMBL" id="KAF4610015.1"/>
    </source>
</evidence>
<reference evidence="6 7" key="1">
    <citation type="submission" date="2019-12" db="EMBL/GenBank/DDBJ databases">
        <authorList>
            <person name="Floudas D."/>
            <person name="Bentzer J."/>
            <person name="Ahren D."/>
            <person name="Johansson T."/>
            <person name="Persson P."/>
            <person name="Tunlid A."/>
        </authorList>
    </citation>
    <scope>NUCLEOTIDE SEQUENCE [LARGE SCALE GENOMIC DNA]</scope>
    <source>
        <strain evidence="6 7">CBS 102.39</strain>
    </source>
</reference>
<feature type="signal peptide" evidence="4">
    <location>
        <begin position="1"/>
        <end position="24"/>
    </location>
</feature>
<organism evidence="6 7">
    <name type="scientific">Agrocybe pediades</name>
    <dbReference type="NCBI Taxonomy" id="84607"/>
    <lineage>
        <taxon>Eukaryota</taxon>
        <taxon>Fungi</taxon>
        <taxon>Dikarya</taxon>
        <taxon>Basidiomycota</taxon>
        <taxon>Agaricomycotina</taxon>
        <taxon>Agaricomycetes</taxon>
        <taxon>Agaricomycetidae</taxon>
        <taxon>Agaricales</taxon>
        <taxon>Agaricineae</taxon>
        <taxon>Strophariaceae</taxon>
        <taxon>Agrocybe</taxon>
    </lineage>
</organism>
<name>A0A8H4QFT8_9AGAR</name>
<dbReference type="InterPro" id="IPR008984">
    <property type="entry name" value="SMAD_FHA_dom_sf"/>
</dbReference>
<feature type="domain" description="Protein kinase" evidence="5">
    <location>
        <begin position="228"/>
        <end position="505"/>
    </location>
</feature>
<dbReference type="InterPro" id="IPR045269">
    <property type="entry name" value="Atg1-like"/>
</dbReference>
<keyword evidence="1 3" id="KW-0547">Nucleotide-binding</keyword>
<dbReference type="GO" id="GO:0005737">
    <property type="term" value="C:cytoplasm"/>
    <property type="evidence" value="ECO:0007669"/>
    <property type="project" value="TreeGrafter"/>
</dbReference>
<evidence type="ECO:0000256" key="2">
    <source>
        <dbReference type="ARBA" id="ARBA00022840"/>
    </source>
</evidence>
<dbReference type="Gene3D" id="1.10.510.10">
    <property type="entry name" value="Transferase(Phosphotransferase) domain 1"/>
    <property type="match status" value="1"/>
</dbReference>
<dbReference type="Proteomes" id="UP000521872">
    <property type="component" value="Unassembled WGS sequence"/>
</dbReference>
<dbReference type="InterPro" id="IPR008271">
    <property type="entry name" value="Ser/Thr_kinase_AS"/>
</dbReference>
<dbReference type="EMBL" id="JAACJL010000059">
    <property type="protein sequence ID" value="KAF4610015.1"/>
    <property type="molecule type" value="Genomic_DNA"/>
</dbReference>
<feature type="chain" id="PRO_5034662090" description="Protein kinase domain-containing protein" evidence="4">
    <location>
        <begin position="25"/>
        <end position="639"/>
    </location>
</feature>
<protein>
    <recommendedName>
        <fullName evidence="5">Protein kinase domain-containing protein</fullName>
    </recommendedName>
</protein>
<keyword evidence="7" id="KW-1185">Reference proteome</keyword>
<dbReference type="PROSITE" id="PS00108">
    <property type="entry name" value="PROTEIN_KINASE_ST"/>
    <property type="match status" value="1"/>
</dbReference>
<evidence type="ECO:0000256" key="3">
    <source>
        <dbReference type="PROSITE-ProRule" id="PRU10141"/>
    </source>
</evidence>
<comment type="caution">
    <text evidence="6">The sequence shown here is derived from an EMBL/GenBank/DDBJ whole genome shotgun (WGS) entry which is preliminary data.</text>
</comment>
<dbReference type="SMART" id="SM00220">
    <property type="entry name" value="S_TKc"/>
    <property type="match status" value="1"/>
</dbReference>
<evidence type="ECO:0000256" key="4">
    <source>
        <dbReference type="SAM" id="SignalP"/>
    </source>
</evidence>
<dbReference type="SUPFAM" id="SSF49879">
    <property type="entry name" value="SMAD/FHA domain"/>
    <property type="match status" value="1"/>
</dbReference>
<dbReference type="InterPro" id="IPR000719">
    <property type="entry name" value="Prot_kinase_dom"/>
</dbReference>
<keyword evidence="2 3" id="KW-0067">ATP-binding</keyword>
<accession>A0A8H4QFT8</accession>
<dbReference type="AlphaFoldDB" id="A0A8H4QFT8"/>
<dbReference type="PROSITE" id="PS00107">
    <property type="entry name" value="PROTEIN_KINASE_ATP"/>
    <property type="match status" value="1"/>
</dbReference>
<dbReference type="PANTHER" id="PTHR24348:SF68">
    <property type="entry name" value="SERINE_THREONINE-PROTEIN KINASE ATG1C"/>
    <property type="match status" value="1"/>
</dbReference>
<dbReference type="InterPro" id="IPR017441">
    <property type="entry name" value="Protein_kinase_ATP_BS"/>
</dbReference>
<dbReference type="GO" id="GO:0005524">
    <property type="term" value="F:ATP binding"/>
    <property type="evidence" value="ECO:0007669"/>
    <property type="project" value="UniProtKB-UniRule"/>
</dbReference>
<evidence type="ECO:0000259" key="5">
    <source>
        <dbReference type="PROSITE" id="PS50011"/>
    </source>
</evidence>
<dbReference type="InterPro" id="IPR011009">
    <property type="entry name" value="Kinase-like_dom_sf"/>
</dbReference>
<dbReference type="Pfam" id="PF00069">
    <property type="entry name" value="Pkinase"/>
    <property type="match status" value="1"/>
</dbReference>
<sequence length="639" mass="70775">MGTNLLRDVGVLLVWLLFQKYTYTHTHIDSSILAHGHLLVANSGGPMHNFQLIWLRLCDSDFENATVYFSERGKASTGLPPFFWGYLLHSPCTFLGSHRTDLAETGVLEKKTSVNLYLSKANLIRHIGTEGGDDMLFVTGVTSDHQCTVFWDGHSANSVRLKDASGGMTYVGGVQIQKGLSRPLRNGNIISFVTRAEGNTSSPGLISRDYVYFHVPTKLPVDVRSMYVLGRDNLGAGQTAVVREGIHKSSGARYAIKSYRMDSENTGRIKRHIAKEIRAAASFNHPGICQLLEIFAATNGRITDAVFEYFDGTDLNTYLKRFPRLSTDLSDITYELRSFVKAESTTQHISFQMCCALSHIHSFNIVHGDIKPANILISRHVCYPIVKICDFGTAQLATLPRPEYIGSLAYSSPEAIYPNIFNSYTTVADSWSLGAVIFLMLTKEPAYLDSDVNVIGDRRSSVPIRWNNLEAVGVGIHCKDILARMLQVNPTQRISVYEALNHPWLSLRQHVLAETKTQPTPAVPAALQNVLTERWSPSPSDTPFTTTLPDVVVSPVPIMVSSSSTLRSSPEKALRRSQTTRKGHAKCCTLHCGKMSNPPKAVACLECRKKKARVGKPKLLTRGQVLAAKKKLQMKLRKA</sequence>
<evidence type="ECO:0000256" key="1">
    <source>
        <dbReference type="ARBA" id="ARBA00022741"/>
    </source>
</evidence>
<dbReference type="Gene3D" id="2.60.200.20">
    <property type="match status" value="1"/>
</dbReference>
<dbReference type="GO" id="GO:0010506">
    <property type="term" value="P:regulation of autophagy"/>
    <property type="evidence" value="ECO:0007669"/>
    <property type="project" value="InterPro"/>
</dbReference>
<evidence type="ECO:0000313" key="7">
    <source>
        <dbReference type="Proteomes" id="UP000521872"/>
    </source>
</evidence>
<proteinExistence type="predicted"/>
<gene>
    <name evidence="6" type="ORF">D9613_010316</name>
</gene>
<dbReference type="PANTHER" id="PTHR24348">
    <property type="entry name" value="SERINE/THREONINE-PROTEIN KINASE UNC-51-RELATED"/>
    <property type="match status" value="1"/>
</dbReference>